<evidence type="ECO:0000313" key="1">
    <source>
        <dbReference type="EMBL" id="MCD1295770.1"/>
    </source>
</evidence>
<reference evidence="1 2" key="1">
    <citation type="submission" date="2017-11" db="EMBL/GenBank/DDBJ databases">
        <title>Isolation and Characterization of Family Methanocellaceae Species from Potential Methane Hydrate Area Offshore Southwestern Taiwan.</title>
        <authorList>
            <person name="Zhang W.-L."/>
            <person name="Chen W.-C."/>
            <person name="Lai M.-C."/>
            <person name="Chen S.-C."/>
        </authorList>
    </citation>
    <scope>NUCLEOTIDE SEQUENCE [LARGE SCALE GENOMIC DNA]</scope>
    <source>
        <strain evidence="1 2">CWC-04</strain>
    </source>
</reference>
<keyword evidence="2" id="KW-1185">Reference proteome</keyword>
<evidence type="ECO:0000313" key="2">
    <source>
        <dbReference type="Proteomes" id="UP001320159"/>
    </source>
</evidence>
<sequence length="120" mass="13837">MTLTDLCGKQELSNNCRIPFKSLPEYIPAYANIYKNKMEPNVLTYISIVPYNRELLIIKDMDVFTTFFCYAKRQKKGPVQPDKLIPATVEKPGNDASLFEHDEVVEDDDILPITNIGFRY</sequence>
<accession>A0AAP2W5Q0</accession>
<dbReference type="Proteomes" id="UP001320159">
    <property type="component" value="Unassembled WGS sequence"/>
</dbReference>
<dbReference type="AlphaFoldDB" id="A0AAP2W5Q0"/>
<dbReference type="EMBL" id="PGCK01000011">
    <property type="protein sequence ID" value="MCD1295770.1"/>
    <property type="molecule type" value="Genomic_DNA"/>
</dbReference>
<organism evidence="1 2">
    <name type="scientific">Methanooceanicella nereidis</name>
    <dbReference type="NCBI Taxonomy" id="2052831"/>
    <lineage>
        <taxon>Archaea</taxon>
        <taxon>Methanobacteriati</taxon>
        <taxon>Methanobacteriota</taxon>
        <taxon>Stenosarchaea group</taxon>
        <taxon>Methanomicrobia</taxon>
        <taxon>Methanocellales</taxon>
        <taxon>Methanocellaceae</taxon>
        <taxon>Methanooceanicella</taxon>
    </lineage>
</organism>
<gene>
    <name evidence="1" type="ORF">CUJ83_12250</name>
</gene>
<protein>
    <submittedName>
        <fullName evidence="1">Uncharacterized protein</fullName>
    </submittedName>
</protein>
<comment type="caution">
    <text evidence="1">The sequence shown here is derived from an EMBL/GenBank/DDBJ whole genome shotgun (WGS) entry which is preliminary data.</text>
</comment>
<proteinExistence type="predicted"/>
<name>A0AAP2W5Q0_9EURY</name>